<keyword evidence="2 4" id="KW-0238">DNA-binding</keyword>
<dbReference type="Proteomes" id="UP000660745">
    <property type="component" value="Unassembled WGS sequence"/>
</dbReference>
<dbReference type="Pfam" id="PF00440">
    <property type="entry name" value="TetR_N"/>
    <property type="match status" value="1"/>
</dbReference>
<keyword evidence="3" id="KW-0804">Transcription</keyword>
<gene>
    <name evidence="6" type="ORF">GCM10012278_17570</name>
</gene>
<evidence type="ECO:0000256" key="3">
    <source>
        <dbReference type="ARBA" id="ARBA00023163"/>
    </source>
</evidence>
<reference evidence="6" key="1">
    <citation type="journal article" date="2014" name="Int. J. Syst. Evol. Microbiol.">
        <title>Complete genome sequence of Corynebacterium casei LMG S-19264T (=DSM 44701T), isolated from a smear-ripened cheese.</title>
        <authorList>
            <consortium name="US DOE Joint Genome Institute (JGI-PGF)"/>
            <person name="Walter F."/>
            <person name="Albersmeier A."/>
            <person name="Kalinowski J."/>
            <person name="Ruckert C."/>
        </authorList>
    </citation>
    <scope>NUCLEOTIDE SEQUENCE</scope>
    <source>
        <strain evidence="6">CGMCC 4.7430</strain>
    </source>
</reference>
<organism evidence="6 7">
    <name type="scientific">Nonomuraea glycinis</name>
    <dbReference type="NCBI Taxonomy" id="2047744"/>
    <lineage>
        <taxon>Bacteria</taxon>
        <taxon>Bacillati</taxon>
        <taxon>Actinomycetota</taxon>
        <taxon>Actinomycetes</taxon>
        <taxon>Streptosporangiales</taxon>
        <taxon>Streptosporangiaceae</taxon>
        <taxon>Nonomuraea</taxon>
    </lineage>
</organism>
<dbReference type="RefSeq" id="WP_189137946.1">
    <property type="nucleotide sequence ID" value="NZ_BMNK01000002.1"/>
</dbReference>
<dbReference type="PRINTS" id="PR00455">
    <property type="entry name" value="HTHTETR"/>
</dbReference>
<dbReference type="SUPFAM" id="SSF46689">
    <property type="entry name" value="Homeodomain-like"/>
    <property type="match status" value="1"/>
</dbReference>
<dbReference type="InterPro" id="IPR050109">
    <property type="entry name" value="HTH-type_TetR-like_transc_reg"/>
</dbReference>
<dbReference type="Pfam" id="PF13305">
    <property type="entry name" value="TetR_C_33"/>
    <property type="match status" value="1"/>
</dbReference>
<dbReference type="PANTHER" id="PTHR30055:SF220">
    <property type="entry name" value="TETR-FAMILY REGULATORY PROTEIN"/>
    <property type="match status" value="1"/>
</dbReference>
<dbReference type="AlphaFoldDB" id="A0A918E4I4"/>
<dbReference type="PANTHER" id="PTHR30055">
    <property type="entry name" value="HTH-TYPE TRANSCRIPTIONAL REGULATOR RUTR"/>
    <property type="match status" value="1"/>
</dbReference>
<evidence type="ECO:0000259" key="5">
    <source>
        <dbReference type="PROSITE" id="PS50977"/>
    </source>
</evidence>
<evidence type="ECO:0000256" key="4">
    <source>
        <dbReference type="PROSITE-ProRule" id="PRU00335"/>
    </source>
</evidence>
<dbReference type="InterPro" id="IPR009057">
    <property type="entry name" value="Homeodomain-like_sf"/>
</dbReference>
<evidence type="ECO:0000256" key="1">
    <source>
        <dbReference type="ARBA" id="ARBA00023015"/>
    </source>
</evidence>
<accession>A0A918E4I4</accession>
<keyword evidence="7" id="KW-1185">Reference proteome</keyword>
<comment type="caution">
    <text evidence="6">The sequence shown here is derived from an EMBL/GenBank/DDBJ whole genome shotgun (WGS) entry which is preliminary data.</text>
</comment>
<dbReference type="InterPro" id="IPR025996">
    <property type="entry name" value="MT1864/Rv1816-like_C"/>
</dbReference>
<name>A0A918E4I4_9ACTN</name>
<feature type="DNA-binding region" description="H-T-H motif" evidence="4">
    <location>
        <begin position="32"/>
        <end position="51"/>
    </location>
</feature>
<dbReference type="InterPro" id="IPR036271">
    <property type="entry name" value="Tet_transcr_reg_TetR-rel_C_sf"/>
</dbReference>
<evidence type="ECO:0000313" key="7">
    <source>
        <dbReference type="Proteomes" id="UP000660745"/>
    </source>
</evidence>
<dbReference type="SUPFAM" id="SSF48498">
    <property type="entry name" value="Tetracyclin repressor-like, C-terminal domain"/>
    <property type="match status" value="1"/>
</dbReference>
<dbReference type="EMBL" id="BMNK01000002">
    <property type="protein sequence ID" value="GGP04004.1"/>
    <property type="molecule type" value="Genomic_DNA"/>
</dbReference>
<proteinExistence type="predicted"/>
<keyword evidence="1" id="KW-0805">Transcription regulation</keyword>
<evidence type="ECO:0000256" key="2">
    <source>
        <dbReference type="ARBA" id="ARBA00023125"/>
    </source>
</evidence>
<feature type="domain" description="HTH tetR-type" evidence="5">
    <location>
        <begin position="9"/>
        <end position="69"/>
    </location>
</feature>
<dbReference type="PROSITE" id="PS50977">
    <property type="entry name" value="HTH_TETR_2"/>
    <property type="match status" value="1"/>
</dbReference>
<dbReference type="GO" id="GO:0003700">
    <property type="term" value="F:DNA-binding transcription factor activity"/>
    <property type="evidence" value="ECO:0007669"/>
    <property type="project" value="TreeGrafter"/>
</dbReference>
<evidence type="ECO:0000313" key="6">
    <source>
        <dbReference type="EMBL" id="GGP04004.1"/>
    </source>
</evidence>
<dbReference type="GO" id="GO:0000976">
    <property type="term" value="F:transcription cis-regulatory region binding"/>
    <property type="evidence" value="ECO:0007669"/>
    <property type="project" value="TreeGrafter"/>
</dbReference>
<dbReference type="InterPro" id="IPR001647">
    <property type="entry name" value="HTH_TetR"/>
</dbReference>
<dbReference type="Gene3D" id="1.10.357.10">
    <property type="entry name" value="Tetracycline Repressor, domain 2"/>
    <property type="match status" value="1"/>
</dbReference>
<sequence length="180" mass="19225">MSTSPYHHGDLRNALLRSARALLERSGEADLSLRSVARDAGVSSAAPYRHFADKDELLAALAAMGYRELTERFGSMPATDGALTDLVEGFLAFAEAEPGLFRLMFSYPCTRGDKEPARAGRAALEALQHQLPGFSEEALTGAWALGHGLAALIVHNQLSPGDDRREYVAAIIKAAAKASS</sequence>
<reference evidence="6" key="2">
    <citation type="submission" date="2020-09" db="EMBL/GenBank/DDBJ databases">
        <authorList>
            <person name="Sun Q."/>
            <person name="Zhou Y."/>
        </authorList>
    </citation>
    <scope>NUCLEOTIDE SEQUENCE</scope>
    <source>
        <strain evidence="6">CGMCC 4.7430</strain>
    </source>
</reference>
<protein>
    <recommendedName>
        <fullName evidence="5">HTH tetR-type domain-containing protein</fullName>
    </recommendedName>
</protein>